<reference evidence="1" key="1">
    <citation type="journal article" date="2014" name="Front. Microbiol.">
        <title>High frequency of phylogenetically diverse reductive dehalogenase-homologous genes in deep subseafloor sedimentary metagenomes.</title>
        <authorList>
            <person name="Kawai M."/>
            <person name="Futagami T."/>
            <person name="Toyoda A."/>
            <person name="Takaki Y."/>
            <person name="Nishi S."/>
            <person name="Hori S."/>
            <person name="Arai W."/>
            <person name="Tsubouchi T."/>
            <person name="Morono Y."/>
            <person name="Uchiyama I."/>
            <person name="Ito T."/>
            <person name="Fujiyama A."/>
            <person name="Inagaki F."/>
            <person name="Takami H."/>
        </authorList>
    </citation>
    <scope>NUCLEOTIDE SEQUENCE</scope>
    <source>
        <strain evidence="1">Expedition CK06-06</strain>
    </source>
</reference>
<name>X1R263_9ZZZZ</name>
<proteinExistence type="predicted"/>
<organism evidence="1">
    <name type="scientific">marine sediment metagenome</name>
    <dbReference type="NCBI Taxonomy" id="412755"/>
    <lineage>
        <taxon>unclassified sequences</taxon>
        <taxon>metagenomes</taxon>
        <taxon>ecological metagenomes</taxon>
    </lineage>
</organism>
<dbReference type="AlphaFoldDB" id="X1R263"/>
<feature type="non-terminal residue" evidence="1">
    <location>
        <position position="1"/>
    </location>
</feature>
<dbReference type="InterPro" id="IPR043852">
    <property type="entry name" value="DUF5814"/>
</dbReference>
<gene>
    <name evidence="1" type="ORF">S12H4_20365</name>
</gene>
<comment type="caution">
    <text evidence="1">The sequence shown here is derived from an EMBL/GenBank/DDBJ whole genome shotgun (WGS) entry which is preliminary data.</text>
</comment>
<dbReference type="EMBL" id="BARW01010317">
    <property type="protein sequence ID" value="GAI74857.1"/>
    <property type="molecule type" value="Genomic_DNA"/>
</dbReference>
<accession>X1R263</accession>
<dbReference type="Pfam" id="PF19131">
    <property type="entry name" value="DUF5814"/>
    <property type="match status" value="1"/>
</dbReference>
<protein>
    <submittedName>
        <fullName evidence="1">Uncharacterized protein</fullName>
    </submittedName>
</protein>
<sequence>SKHRPAKYSSNNFFSASNLSLMDANYVKKRRSFSDDFIKYVVKWTTEIFNCDCKDNPYCECGRLNLEKIILNLRIEDNFSIKEIAEYLENELEIMIYKGDITDYLENLIYSFESVLNISKGVPNLDPIYNEEISDIPNIIERIRK</sequence>
<evidence type="ECO:0000313" key="1">
    <source>
        <dbReference type="EMBL" id="GAI74857.1"/>
    </source>
</evidence>